<protein>
    <submittedName>
        <fullName evidence="1">Rna-directed dna polymerase from mobile element jockey-like</fullName>
    </submittedName>
</protein>
<gene>
    <name evidence="1" type="ORF">WISP_104244</name>
</gene>
<name>A0ABQ9CXF4_9PASS</name>
<evidence type="ECO:0000313" key="1">
    <source>
        <dbReference type="EMBL" id="KAJ7411109.1"/>
    </source>
</evidence>
<reference evidence="1" key="1">
    <citation type="submission" date="2019-10" db="EMBL/GenBank/DDBJ databases">
        <authorList>
            <person name="Soares A.E.R."/>
            <person name="Aleixo A."/>
            <person name="Schneider P."/>
            <person name="Miyaki C.Y."/>
            <person name="Schneider M.P."/>
            <person name="Mello C."/>
            <person name="Vasconcelos A.T.R."/>
        </authorList>
    </citation>
    <scope>NUCLEOTIDE SEQUENCE</scope>
    <source>
        <tissue evidence="1">Muscle</tissue>
    </source>
</reference>
<dbReference type="Proteomes" id="UP001145742">
    <property type="component" value="Unassembled WGS sequence"/>
</dbReference>
<accession>A0ABQ9CXF4</accession>
<evidence type="ECO:0000313" key="2">
    <source>
        <dbReference type="Proteomes" id="UP001145742"/>
    </source>
</evidence>
<dbReference type="EMBL" id="WHWB01034359">
    <property type="protein sequence ID" value="KAJ7411109.1"/>
    <property type="molecule type" value="Genomic_DNA"/>
</dbReference>
<proteinExistence type="predicted"/>
<organism evidence="1 2">
    <name type="scientific">Willisornis vidua</name>
    <name type="common">Xingu scale-backed antbird</name>
    <dbReference type="NCBI Taxonomy" id="1566151"/>
    <lineage>
        <taxon>Eukaryota</taxon>
        <taxon>Metazoa</taxon>
        <taxon>Chordata</taxon>
        <taxon>Craniata</taxon>
        <taxon>Vertebrata</taxon>
        <taxon>Euteleostomi</taxon>
        <taxon>Archelosauria</taxon>
        <taxon>Archosauria</taxon>
        <taxon>Dinosauria</taxon>
        <taxon>Saurischia</taxon>
        <taxon>Theropoda</taxon>
        <taxon>Coelurosauria</taxon>
        <taxon>Aves</taxon>
        <taxon>Neognathae</taxon>
        <taxon>Neoaves</taxon>
        <taxon>Telluraves</taxon>
        <taxon>Australaves</taxon>
        <taxon>Passeriformes</taxon>
        <taxon>Thamnophilidae</taxon>
        <taxon>Willisornis</taxon>
    </lineage>
</organism>
<comment type="caution">
    <text evidence="1">The sequence shown here is derived from an EMBL/GenBank/DDBJ whole genome shotgun (WGS) entry which is preliminary data.</text>
</comment>
<keyword evidence="2" id="KW-1185">Reference proteome</keyword>
<sequence>MDTSEGRTTLQEDLDRLEEWDNQSLMKFNKYKCCTWKNITQEFSTIWDLHVEMDLWVLVNKILNMSEQCAVAAKTAHGLLTCINKDITSR</sequence>